<keyword evidence="4" id="KW-1185">Reference proteome</keyword>
<dbReference type="EMBL" id="VSLD01000011">
    <property type="protein sequence ID" value="TYC96590.1"/>
    <property type="molecule type" value="Genomic_DNA"/>
</dbReference>
<evidence type="ECO:0000259" key="2">
    <source>
        <dbReference type="Pfam" id="PF03432"/>
    </source>
</evidence>
<protein>
    <submittedName>
        <fullName evidence="3">Relaxase/mobilization nuclease domain-containing protein</fullName>
    </submittedName>
</protein>
<feature type="domain" description="MobA/VirD2-like nuclease" evidence="2">
    <location>
        <begin position="84"/>
        <end position="192"/>
    </location>
</feature>
<feature type="compositionally biased region" description="Pro residues" evidence="1">
    <location>
        <begin position="531"/>
        <end position="544"/>
    </location>
</feature>
<accession>A0A5D0XJG0</accession>
<dbReference type="Proteomes" id="UP000323410">
    <property type="component" value="Unassembled WGS sequence"/>
</dbReference>
<dbReference type="RefSeq" id="WP_148601776.1">
    <property type="nucleotide sequence ID" value="NZ_VSLD01000011.1"/>
</dbReference>
<sequence length="556" mass="61273">MIPNITRGSRMSGLLVYLASTDADKTKNVHADPHLVAGDSAVMAWHDNGVLDRDDALAIAKHLDEPHKKFGVEVYQKDLRWDPVAKERTDHGQKKADVWHCSLSLRVGERELTDQEWGDIANEFVDAMGFTEASGKAPCRWAAINHGPSTNGNHHIHIAVSLVREDGTKASTHGDYKRSQDTCRELEKRYGLEELSALRASRGFDRAEPQTAARDEREMYRASLSRKVRAAATGAHTEAEFVRAGRASGLLMRPRYEKGTTDVIIGYSVAERPTRDSDGTAQRPIWYGGGKLAKDLGLGQLREQWADTPDGAIEAAAEWNAAARNRRTTVPTVSPFQRGEPAHAQGPELWERYTAQARDYADRLQSIPVTDHATWAKAARDASGVFAAWSLHTETTPGPYAAMADELSRTAQLRDYRQHSKPVPMPSLAGSTMLVLAAGSKSKTAANLALLTQLMRCTRAVFDMHEQARAVRETRNLDRVMMGQLHPVYLTMRDQVTDPPQPATKPAPAPKTIGPLTPAQIAAQGFVPLRPGKPIPTPIRPPRAPAVQRPERGHER</sequence>
<organism evidence="3 4">
    <name type="scientific">Arthrobacter echini</name>
    <dbReference type="NCBI Taxonomy" id="1529066"/>
    <lineage>
        <taxon>Bacteria</taxon>
        <taxon>Bacillati</taxon>
        <taxon>Actinomycetota</taxon>
        <taxon>Actinomycetes</taxon>
        <taxon>Micrococcales</taxon>
        <taxon>Micrococcaceae</taxon>
        <taxon>Arthrobacter</taxon>
    </lineage>
</organism>
<dbReference type="AlphaFoldDB" id="A0A5D0XJG0"/>
<feature type="region of interest" description="Disordered" evidence="1">
    <location>
        <begin position="496"/>
        <end position="556"/>
    </location>
</feature>
<dbReference type="Pfam" id="PF03432">
    <property type="entry name" value="Relaxase"/>
    <property type="match status" value="1"/>
</dbReference>
<feature type="compositionally biased region" description="Pro residues" evidence="1">
    <location>
        <begin position="499"/>
        <end position="509"/>
    </location>
</feature>
<name>A0A5D0XJG0_9MICC</name>
<evidence type="ECO:0000256" key="1">
    <source>
        <dbReference type="SAM" id="MobiDB-lite"/>
    </source>
</evidence>
<dbReference type="InterPro" id="IPR005094">
    <property type="entry name" value="Endonuclease_MobA/VirD2"/>
</dbReference>
<proteinExistence type="predicted"/>
<evidence type="ECO:0000313" key="4">
    <source>
        <dbReference type="Proteomes" id="UP000323410"/>
    </source>
</evidence>
<reference evidence="3 4" key="1">
    <citation type="submission" date="2019-08" db="EMBL/GenBank/DDBJ databases">
        <title>Genone of Arthrobacter echini P9.</title>
        <authorList>
            <person name="Bowman J.P."/>
        </authorList>
    </citation>
    <scope>NUCLEOTIDE SEQUENCE [LARGE SCALE GENOMIC DNA]</scope>
    <source>
        <strain evidence="3 4">P9</strain>
    </source>
</reference>
<gene>
    <name evidence="3" type="ORF">FQ377_13745</name>
</gene>
<evidence type="ECO:0000313" key="3">
    <source>
        <dbReference type="EMBL" id="TYC96590.1"/>
    </source>
</evidence>
<dbReference type="OrthoDB" id="4382201at2"/>
<comment type="caution">
    <text evidence="3">The sequence shown here is derived from an EMBL/GenBank/DDBJ whole genome shotgun (WGS) entry which is preliminary data.</text>
</comment>